<dbReference type="InterPro" id="IPR057683">
    <property type="entry name" value="DUF7923"/>
</dbReference>
<name>A0AAV9N565_9EURO</name>
<evidence type="ECO:0000259" key="1">
    <source>
        <dbReference type="Pfam" id="PF25540"/>
    </source>
</evidence>
<dbReference type="PANTHER" id="PTHR37543">
    <property type="entry name" value="CCCH ZINC FINGER DNA BINDING PROTEIN (AFU_ORTHOLOGUE AFUA_5G12760)"/>
    <property type="match status" value="1"/>
</dbReference>
<keyword evidence="3" id="KW-1185">Reference proteome</keyword>
<reference evidence="2 3" key="1">
    <citation type="submission" date="2023-08" db="EMBL/GenBank/DDBJ databases">
        <title>Black Yeasts Isolated from many extreme environments.</title>
        <authorList>
            <person name="Coleine C."/>
            <person name="Stajich J.E."/>
            <person name="Selbmann L."/>
        </authorList>
    </citation>
    <scope>NUCLEOTIDE SEQUENCE [LARGE SCALE GENOMIC DNA]</scope>
    <source>
        <strain evidence="2 3">CCFEE 5792</strain>
    </source>
</reference>
<evidence type="ECO:0000313" key="3">
    <source>
        <dbReference type="Proteomes" id="UP001358417"/>
    </source>
</evidence>
<sequence length="208" mass="24135">MEQVLDEFGRRSRDFQALDAGRSKFTELREVVAKLKKAEEDCEVEVLMKSYYQQQIQNLEKQVKAAEKRSFVVVVIDADGDPYMFHPTLLEQGGEFAADELQKKVREYLRTFPEDSDDFVIIVKAFAGLDKLVSTLTANGRIRSESQLRHFVANFNKRSTFFDFIDVGYGKERADQKVRVERDNKFSFCVLRSEIEQCTISTFEEVQD</sequence>
<dbReference type="PANTHER" id="PTHR37543:SF1">
    <property type="entry name" value="CCCH ZINC FINGER DNA BINDING PROTEIN (AFU_ORTHOLOGUE AFUA_5G12760)"/>
    <property type="match status" value="1"/>
</dbReference>
<feature type="domain" description="DUF7923" evidence="1">
    <location>
        <begin position="67"/>
        <end position="180"/>
    </location>
</feature>
<comment type="caution">
    <text evidence="2">The sequence shown here is derived from an EMBL/GenBank/DDBJ whole genome shotgun (WGS) entry which is preliminary data.</text>
</comment>
<dbReference type="Proteomes" id="UP001358417">
    <property type="component" value="Unassembled WGS sequence"/>
</dbReference>
<dbReference type="Pfam" id="PF25540">
    <property type="entry name" value="DUF7923"/>
    <property type="match status" value="1"/>
</dbReference>
<dbReference type="RefSeq" id="XP_064704727.1">
    <property type="nucleotide sequence ID" value="XM_064847615.1"/>
</dbReference>
<accession>A0AAV9N565</accession>
<dbReference type="EMBL" id="JAVRRD010000018">
    <property type="protein sequence ID" value="KAK5049917.1"/>
    <property type="molecule type" value="Genomic_DNA"/>
</dbReference>
<dbReference type="AlphaFoldDB" id="A0AAV9N565"/>
<protein>
    <recommendedName>
        <fullName evidence="1">DUF7923 domain-containing protein</fullName>
    </recommendedName>
</protein>
<organism evidence="2 3">
    <name type="scientific">Exophiala bonariae</name>
    <dbReference type="NCBI Taxonomy" id="1690606"/>
    <lineage>
        <taxon>Eukaryota</taxon>
        <taxon>Fungi</taxon>
        <taxon>Dikarya</taxon>
        <taxon>Ascomycota</taxon>
        <taxon>Pezizomycotina</taxon>
        <taxon>Eurotiomycetes</taxon>
        <taxon>Chaetothyriomycetidae</taxon>
        <taxon>Chaetothyriales</taxon>
        <taxon>Herpotrichiellaceae</taxon>
        <taxon>Exophiala</taxon>
    </lineage>
</organism>
<proteinExistence type="predicted"/>
<gene>
    <name evidence="2" type="ORF">LTR84_004036</name>
</gene>
<evidence type="ECO:0000313" key="2">
    <source>
        <dbReference type="EMBL" id="KAK5049917.1"/>
    </source>
</evidence>
<dbReference type="GeneID" id="89972215"/>